<keyword evidence="2" id="KW-0238">DNA-binding</keyword>
<keyword evidence="1 3" id="KW-0597">Phosphoprotein</keyword>
<gene>
    <name evidence="6" type="primary">degU</name>
    <name evidence="6" type="ORF">POI8812_01350</name>
</gene>
<dbReference type="InterPro" id="IPR000792">
    <property type="entry name" value="Tscrpt_reg_LuxR_C"/>
</dbReference>
<dbReference type="PROSITE" id="PS50043">
    <property type="entry name" value="HTH_LUXR_2"/>
    <property type="match status" value="1"/>
</dbReference>
<reference evidence="6 7" key="1">
    <citation type="submission" date="2018-03" db="EMBL/GenBank/DDBJ databases">
        <authorList>
            <person name="Keele B.F."/>
        </authorList>
    </citation>
    <scope>NUCLEOTIDE SEQUENCE [LARGE SCALE GENOMIC DNA]</scope>
    <source>
        <strain evidence="6 7">CeCT 8812</strain>
    </source>
</reference>
<feature type="domain" description="Response regulatory" evidence="5">
    <location>
        <begin position="4"/>
        <end position="121"/>
    </location>
</feature>
<feature type="modified residue" description="4-aspartylphosphate" evidence="3">
    <location>
        <position position="56"/>
    </location>
</feature>
<dbReference type="AlphaFoldDB" id="A0A2R8AAC9"/>
<dbReference type="EMBL" id="OMKW01000002">
    <property type="protein sequence ID" value="SPF29045.1"/>
    <property type="molecule type" value="Genomic_DNA"/>
</dbReference>
<dbReference type="Gene3D" id="1.10.10.10">
    <property type="entry name" value="Winged helix-like DNA-binding domain superfamily/Winged helix DNA-binding domain"/>
    <property type="match status" value="1"/>
</dbReference>
<dbReference type="Pfam" id="PF00196">
    <property type="entry name" value="GerE"/>
    <property type="match status" value="1"/>
</dbReference>
<dbReference type="SMART" id="SM00421">
    <property type="entry name" value="HTH_LUXR"/>
    <property type="match status" value="1"/>
</dbReference>
<evidence type="ECO:0000313" key="7">
    <source>
        <dbReference type="Proteomes" id="UP000244932"/>
    </source>
</evidence>
<dbReference type="Pfam" id="PF00072">
    <property type="entry name" value="Response_reg"/>
    <property type="match status" value="1"/>
</dbReference>
<dbReference type="InterPro" id="IPR058245">
    <property type="entry name" value="NreC/VraR/RcsB-like_REC"/>
</dbReference>
<dbReference type="PROSITE" id="PS50110">
    <property type="entry name" value="RESPONSE_REGULATORY"/>
    <property type="match status" value="1"/>
</dbReference>
<dbReference type="InterPro" id="IPR036388">
    <property type="entry name" value="WH-like_DNA-bd_sf"/>
</dbReference>
<dbReference type="Proteomes" id="UP000244932">
    <property type="component" value="Unassembled WGS sequence"/>
</dbReference>
<dbReference type="SUPFAM" id="SSF46894">
    <property type="entry name" value="C-terminal effector domain of the bipartite response regulators"/>
    <property type="match status" value="1"/>
</dbReference>
<evidence type="ECO:0000259" key="4">
    <source>
        <dbReference type="PROSITE" id="PS50043"/>
    </source>
</evidence>
<evidence type="ECO:0000256" key="3">
    <source>
        <dbReference type="PROSITE-ProRule" id="PRU00169"/>
    </source>
</evidence>
<dbReference type="SUPFAM" id="SSF52172">
    <property type="entry name" value="CheY-like"/>
    <property type="match status" value="1"/>
</dbReference>
<name>A0A2R8AAC9_9RHOB</name>
<dbReference type="CDD" id="cd17535">
    <property type="entry name" value="REC_NarL-like"/>
    <property type="match status" value="1"/>
</dbReference>
<proteinExistence type="predicted"/>
<dbReference type="GO" id="GO:0003677">
    <property type="term" value="F:DNA binding"/>
    <property type="evidence" value="ECO:0007669"/>
    <property type="project" value="UniProtKB-KW"/>
</dbReference>
<evidence type="ECO:0000259" key="5">
    <source>
        <dbReference type="PROSITE" id="PS50110"/>
    </source>
</evidence>
<evidence type="ECO:0000256" key="1">
    <source>
        <dbReference type="ARBA" id="ARBA00022553"/>
    </source>
</evidence>
<feature type="domain" description="HTH luxR-type" evidence="4">
    <location>
        <begin position="135"/>
        <end position="200"/>
    </location>
</feature>
<evidence type="ECO:0000256" key="2">
    <source>
        <dbReference type="ARBA" id="ARBA00023125"/>
    </source>
</evidence>
<dbReference type="SMART" id="SM00448">
    <property type="entry name" value="REC"/>
    <property type="match status" value="1"/>
</dbReference>
<dbReference type="InterPro" id="IPR051015">
    <property type="entry name" value="EvgA-like"/>
</dbReference>
<sequence length="202" mass="21465">MQARIAIVDDHALFLDGVVGLLQDVPELGEVVPFLSGLDLLTALSQGAPFDLIVTDLTMKDLNGLALISALRSKAPGVPVLVLSASADTAMRANAESVGAVGFLHKSVGKAELVEALQLHLTEGQADKKSRPDDAVLAQPQLGPRQLSVLALLAEGASNREIADRLFISENTVKTHLKAIFRELDAHTRTAVVQRARELALI</sequence>
<dbReference type="PANTHER" id="PTHR45566:SF2">
    <property type="entry name" value="NARL SUBFAMILY"/>
    <property type="match status" value="1"/>
</dbReference>
<dbReference type="GO" id="GO:0006355">
    <property type="term" value="P:regulation of DNA-templated transcription"/>
    <property type="evidence" value="ECO:0007669"/>
    <property type="project" value="InterPro"/>
</dbReference>
<dbReference type="Gene3D" id="3.40.50.2300">
    <property type="match status" value="1"/>
</dbReference>
<dbReference type="GO" id="GO:0000160">
    <property type="term" value="P:phosphorelay signal transduction system"/>
    <property type="evidence" value="ECO:0007669"/>
    <property type="project" value="InterPro"/>
</dbReference>
<dbReference type="CDD" id="cd06170">
    <property type="entry name" value="LuxR_C_like"/>
    <property type="match status" value="1"/>
</dbReference>
<dbReference type="InterPro" id="IPR011006">
    <property type="entry name" value="CheY-like_superfamily"/>
</dbReference>
<dbReference type="InterPro" id="IPR001789">
    <property type="entry name" value="Sig_transdc_resp-reg_receiver"/>
</dbReference>
<accession>A0A2R8AAC9</accession>
<evidence type="ECO:0000313" key="6">
    <source>
        <dbReference type="EMBL" id="SPF29045.1"/>
    </source>
</evidence>
<dbReference type="InterPro" id="IPR016032">
    <property type="entry name" value="Sig_transdc_resp-reg_C-effctor"/>
</dbReference>
<organism evidence="6 7">
    <name type="scientific">Pontivivens insulae</name>
    <dbReference type="NCBI Taxonomy" id="1639689"/>
    <lineage>
        <taxon>Bacteria</taxon>
        <taxon>Pseudomonadati</taxon>
        <taxon>Pseudomonadota</taxon>
        <taxon>Alphaproteobacteria</taxon>
        <taxon>Rhodobacterales</taxon>
        <taxon>Paracoccaceae</taxon>
        <taxon>Pontivivens</taxon>
    </lineage>
</organism>
<protein>
    <submittedName>
        <fullName evidence="6">Transcriptional regulatory protein DegU</fullName>
    </submittedName>
</protein>
<keyword evidence="7" id="KW-1185">Reference proteome</keyword>
<dbReference type="PANTHER" id="PTHR45566">
    <property type="entry name" value="HTH-TYPE TRANSCRIPTIONAL REGULATOR YHJB-RELATED"/>
    <property type="match status" value="1"/>
</dbReference>
<dbReference type="PRINTS" id="PR00038">
    <property type="entry name" value="HTHLUXR"/>
</dbReference>